<evidence type="ECO:0008006" key="14">
    <source>
        <dbReference type="Google" id="ProtNLM"/>
    </source>
</evidence>
<accession>A0AA39GQJ9</accession>
<dbReference type="PRINTS" id="PR00926">
    <property type="entry name" value="MITOCARRIER"/>
</dbReference>
<feature type="repeat" description="Solcar" evidence="10">
    <location>
        <begin position="113"/>
        <end position="197"/>
    </location>
</feature>
<feature type="repeat" description="Solcar" evidence="10">
    <location>
        <begin position="14"/>
        <end position="99"/>
    </location>
</feature>
<evidence type="ECO:0000256" key="6">
    <source>
        <dbReference type="ARBA" id="ARBA00022792"/>
    </source>
</evidence>
<evidence type="ECO:0000313" key="13">
    <source>
        <dbReference type="Proteomes" id="UP001175261"/>
    </source>
</evidence>
<evidence type="ECO:0000256" key="7">
    <source>
        <dbReference type="ARBA" id="ARBA00022989"/>
    </source>
</evidence>
<evidence type="ECO:0000256" key="2">
    <source>
        <dbReference type="ARBA" id="ARBA00006375"/>
    </source>
</evidence>
<sequence>MASTPSELPTFTASDYAKFFSAGALAATSTHAAATPIDVVKTRIQVDDALKGYNMINAGRTIVAKEGASALLTGFGPTAVGYLVQGGAKFAGYEFFKKKYIGFAGGPDKAVAHRTAIYLSASATAEFFADILLCPLEATRIRLVSQRGFATGLTSGFMRLAREEGFRGFYSGFVPLLFKQVPFAVGQFSVHEAVNEIIFRSMGAERKAKLTQLESTGVELTSGLAAGAAAAVLSHPADTLLSAINKGAGDPKQGATSRMFQLAKEFGPKRLLMTGLGPRLVMTCALVSGQFVIYAQCKVLTGAPPGIEIHKEE</sequence>
<dbReference type="PROSITE" id="PS50920">
    <property type="entry name" value="SOLCAR"/>
    <property type="match status" value="2"/>
</dbReference>
<protein>
    <recommendedName>
        <fullName evidence="14">Phosphate transport protein MIR1</fullName>
    </recommendedName>
</protein>
<evidence type="ECO:0000256" key="8">
    <source>
        <dbReference type="ARBA" id="ARBA00023128"/>
    </source>
</evidence>
<keyword evidence="9 10" id="KW-0472">Membrane</keyword>
<dbReference type="PANTHER" id="PTHR45671">
    <property type="entry name" value="SOLUTE CARRIER FAMILY 25 (MITOCHONDRIAL CARRIER PHOSPHATE CARRIER), MEMBER 3, LIKE-RELATED-RELATED"/>
    <property type="match status" value="1"/>
</dbReference>
<gene>
    <name evidence="12" type="ORF">NLU13_1232</name>
</gene>
<keyword evidence="7" id="KW-1133">Transmembrane helix</keyword>
<dbReference type="InterPro" id="IPR002067">
    <property type="entry name" value="MCP"/>
</dbReference>
<dbReference type="GO" id="GO:1990547">
    <property type="term" value="P:mitochondrial phosphate ion transmembrane transport"/>
    <property type="evidence" value="ECO:0007669"/>
    <property type="project" value="InterPro"/>
</dbReference>
<evidence type="ECO:0000313" key="12">
    <source>
        <dbReference type="EMBL" id="KAK0391733.1"/>
    </source>
</evidence>
<evidence type="ECO:0000256" key="11">
    <source>
        <dbReference type="RuleBase" id="RU000488"/>
    </source>
</evidence>
<dbReference type="Pfam" id="PF00153">
    <property type="entry name" value="Mito_carr"/>
    <property type="match status" value="3"/>
</dbReference>
<organism evidence="12 13">
    <name type="scientific">Sarocladium strictum</name>
    <name type="common">Black bundle disease fungus</name>
    <name type="synonym">Acremonium strictum</name>
    <dbReference type="NCBI Taxonomy" id="5046"/>
    <lineage>
        <taxon>Eukaryota</taxon>
        <taxon>Fungi</taxon>
        <taxon>Dikarya</taxon>
        <taxon>Ascomycota</taxon>
        <taxon>Pezizomycotina</taxon>
        <taxon>Sordariomycetes</taxon>
        <taxon>Hypocreomycetidae</taxon>
        <taxon>Hypocreales</taxon>
        <taxon>Sarocladiaceae</taxon>
        <taxon>Sarocladium</taxon>
    </lineage>
</organism>
<dbReference type="Gene3D" id="1.50.40.10">
    <property type="entry name" value="Mitochondrial carrier domain"/>
    <property type="match status" value="1"/>
</dbReference>
<keyword evidence="8" id="KW-0496">Mitochondrion</keyword>
<evidence type="ECO:0000256" key="3">
    <source>
        <dbReference type="ARBA" id="ARBA00022448"/>
    </source>
</evidence>
<dbReference type="SUPFAM" id="SSF103506">
    <property type="entry name" value="Mitochondrial carrier"/>
    <property type="match status" value="1"/>
</dbReference>
<comment type="subcellular location">
    <subcellularLocation>
        <location evidence="1">Mitochondrion inner membrane</location>
        <topology evidence="1">Multi-pass membrane protein</topology>
    </subcellularLocation>
</comment>
<dbReference type="AlphaFoldDB" id="A0AA39GQJ9"/>
<evidence type="ECO:0000256" key="10">
    <source>
        <dbReference type="PROSITE-ProRule" id="PRU00282"/>
    </source>
</evidence>
<keyword evidence="3 11" id="KW-0813">Transport</keyword>
<name>A0AA39GQJ9_SARSR</name>
<dbReference type="GO" id="GO:0005743">
    <property type="term" value="C:mitochondrial inner membrane"/>
    <property type="evidence" value="ECO:0007669"/>
    <property type="project" value="UniProtKB-SubCell"/>
</dbReference>
<keyword evidence="4 10" id="KW-0812">Transmembrane</keyword>
<reference evidence="12" key="1">
    <citation type="submission" date="2022-10" db="EMBL/GenBank/DDBJ databases">
        <title>Determination and structural analysis of whole genome sequence of Sarocladium strictum F4-1.</title>
        <authorList>
            <person name="Hu L."/>
            <person name="Jiang Y."/>
        </authorList>
    </citation>
    <scope>NUCLEOTIDE SEQUENCE</scope>
    <source>
        <strain evidence="12">F4-1</strain>
    </source>
</reference>
<dbReference type="InterPro" id="IPR023395">
    <property type="entry name" value="MCP_dom_sf"/>
</dbReference>
<keyword evidence="6" id="KW-0999">Mitochondrion inner membrane</keyword>
<dbReference type="GO" id="GO:0005315">
    <property type="term" value="F:phosphate transmembrane transporter activity"/>
    <property type="evidence" value="ECO:0007669"/>
    <property type="project" value="InterPro"/>
</dbReference>
<dbReference type="InterPro" id="IPR018108">
    <property type="entry name" value="MCP_transmembrane"/>
</dbReference>
<keyword evidence="13" id="KW-1185">Reference proteome</keyword>
<evidence type="ECO:0000256" key="5">
    <source>
        <dbReference type="ARBA" id="ARBA00022737"/>
    </source>
</evidence>
<dbReference type="Proteomes" id="UP001175261">
    <property type="component" value="Unassembled WGS sequence"/>
</dbReference>
<evidence type="ECO:0000256" key="4">
    <source>
        <dbReference type="ARBA" id="ARBA00022692"/>
    </source>
</evidence>
<keyword evidence="5" id="KW-0677">Repeat</keyword>
<comment type="caution">
    <text evidence="12">The sequence shown here is derived from an EMBL/GenBank/DDBJ whole genome shotgun (WGS) entry which is preliminary data.</text>
</comment>
<dbReference type="PANTHER" id="PTHR45671:SF15">
    <property type="entry name" value="MIR1-PHOSPHATE TRANSPORTER OF THE MITOCHONDRIAL CARRIER (MCF) FAMILY"/>
    <property type="match status" value="1"/>
</dbReference>
<dbReference type="EMBL" id="JAPDFR010000001">
    <property type="protein sequence ID" value="KAK0391733.1"/>
    <property type="molecule type" value="Genomic_DNA"/>
</dbReference>
<dbReference type="InterPro" id="IPR044677">
    <property type="entry name" value="SLC25A3/Pic2/Mir1-like"/>
</dbReference>
<evidence type="ECO:0000256" key="9">
    <source>
        <dbReference type="ARBA" id="ARBA00023136"/>
    </source>
</evidence>
<comment type="similarity">
    <text evidence="2 11">Belongs to the mitochondrial carrier (TC 2.A.29) family.</text>
</comment>
<proteinExistence type="inferred from homology"/>
<evidence type="ECO:0000256" key="1">
    <source>
        <dbReference type="ARBA" id="ARBA00004448"/>
    </source>
</evidence>